<feature type="region of interest" description="Disordered" evidence="1">
    <location>
        <begin position="79"/>
        <end position="140"/>
    </location>
</feature>
<gene>
    <name evidence="2" type="ORF">DVH24_002872</name>
</gene>
<dbReference type="EMBL" id="RDQH01000329">
    <property type="protein sequence ID" value="RXI02794.1"/>
    <property type="molecule type" value="Genomic_DNA"/>
</dbReference>
<organism evidence="2 3">
    <name type="scientific">Malus domestica</name>
    <name type="common">Apple</name>
    <name type="synonym">Pyrus malus</name>
    <dbReference type="NCBI Taxonomy" id="3750"/>
    <lineage>
        <taxon>Eukaryota</taxon>
        <taxon>Viridiplantae</taxon>
        <taxon>Streptophyta</taxon>
        <taxon>Embryophyta</taxon>
        <taxon>Tracheophyta</taxon>
        <taxon>Spermatophyta</taxon>
        <taxon>Magnoliopsida</taxon>
        <taxon>eudicotyledons</taxon>
        <taxon>Gunneridae</taxon>
        <taxon>Pentapetalae</taxon>
        <taxon>rosids</taxon>
        <taxon>fabids</taxon>
        <taxon>Rosales</taxon>
        <taxon>Rosaceae</taxon>
        <taxon>Amygdaloideae</taxon>
        <taxon>Maleae</taxon>
        <taxon>Malus</taxon>
    </lineage>
</organism>
<accession>A0A498K901</accession>
<dbReference type="AlphaFoldDB" id="A0A498K901"/>
<dbReference type="STRING" id="3750.A0A498K901"/>
<comment type="caution">
    <text evidence="2">The sequence shown here is derived from an EMBL/GenBank/DDBJ whole genome shotgun (WGS) entry which is preliminary data.</text>
</comment>
<name>A0A498K901_MALDO</name>
<proteinExistence type="predicted"/>
<protein>
    <submittedName>
        <fullName evidence="2">Uncharacterized protein</fullName>
    </submittedName>
</protein>
<reference evidence="2 3" key="1">
    <citation type="submission" date="2018-10" db="EMBL/GenBank/DDBJ databases">
        <title>A high-quality apple genome assembly.</title>
        <authorList>
            <person name="Hu J."/>
        </authorList>
    </citation>
    <scope>NUCLEOTIDE SEQUENCE [LARGE SCALE GENOMIC DNA]</scope>
    <source>
        <strain evidence="3">cv. HFTH1</strain>
        <tissue evidence="2">Young leaf</tissue>
    </source>
</reference>
<dbReference type="Proteomes" id="UP000290289">
    <property type="component" value="Chromosome 3"/>
</dbReference>
<evidence type="ECO:0000313" key="2">
    <source>
        <dbReference type="EMBL" id="RXI02794.1"/>
    </source>
</evidence>
<sequence>MLGLGRDGTMSACKTLVCTSLSSTTFPLRTNRPTISLLHSPSLLFSSLPSNQVLRLASYNVPSRPYASISSEAATADFTNEAHSADSTLELLENPDSGNRGGASEEEKRGHALDENGTPPRVCAPNRRSVVPVSGQVQLR</sequence>
<keyword evidence="3" id="KW-1185">Reference proteome</keyword>
<evidence type="ECO:0000256" key="1">
    <source>
        <dbReference type="SAM" id="MobiDB-lite"/>
    </source>
</evidence>
<feature type="compositionally biased region" description="Basic and acidic residues" evidence="1">
    <location>
        <begin position="103"/>
        <end position="114"/>
    </location>
</feature>
<evidence type="ECO:0000313" key="3">
    <source>
        <dbReference type="Proteomes" id="UP000290289"/>
    </source>
</evidence>